<dbReference type="GeneID" id="28492066"/>
<dbReference type="KEGG" id="pyc:TQ32_09470"/>
<sequence length="145" mass="16409">MKLWKLFLVIIIVTMFESFILQLTVRENDIAYPLLPLGSMEITGFYSPTSSLVDITFSGQGDGNYTIIDLDNLRVIQKGRLENKVVRIALQHPGYYGIIVNGSYSGSATMKVIDVGFPEDNWRFHLLFLSLCIVVFSIGVWREKA</sequence>
<keyword evidence="1" id="KW-1133">Transmembrane helix</keyword>
<keyword evidence="1" id="KW-0472">Membrane</keyword>
<feature type="transmembrane region" description="Helical" evidence="1">
    <location>
        <begin position="122"/>
        <end position="141"/>
    </location>
</feature>
<dbReference type="EMBL" id="CP010835">
    <property type="protein sequence ID" value="AMM54690.1"/>
    <property type="molecule type" value="Genomic_DNA"/>
</dbReference>
<dbReference type="AlphaFoldDB" id="A0A127BBH9"/>
<name>A0A127BBH9_9EURY</name>
<dbReference type="RefSeq" id="WP_068323930.1">
    <property type="nucleotide sequence ID" value="NZ_CP010835.1"/>
</dbReference>
<protein>
    <submittedName>
        <fullName evidence="2">Uncharacterized protein</fullName>
    </submittedName>
</protein>
<dbReference type="OrthoDB" id="95217at2157"/>
<gene>
    <name evidence="2" type="ORF">TQ32_09470</name>
</gene>
<dbReference type="STRING" id="1609559.TQ32_09470"/>
<evidence type="ECO:0000313" key="3">
    <source>
        <dbReference type="Proteomes" id="UP000070587"/>
    </source>
</evidence>
<accession>A0A127BBH9</accession>
<feature type="transmembrane region" description="Helical" evidence="1">
    <location>
        <begin position="7"/>
        <end position="25"/>
    </location>
</feature>
<keyword evidence="1" id="KW-0812">Transmembrane</keyword>
<reference evidence="3" key="1">
    <citation type="submission" date="2015-02" db="EMBL/GenBank/DDBJ databases">
        <title>Pyrococcus kukulkanii sp. nov., a novel hyperthermophilic archaeon isolated from a deep-sea hydrothermal vent at the Guaymas Basin.</title>
        <authorList>
            <person name="Oger P.M."/>
            <person name="Callac N."/>
            <person name="Jebbar M."/>
            <person name="Godfroy A."/>
        </authorList>
    </citation>
    <scope>NUCLEOTIDE SEQUENCE [LARGE SCALE GENOMIC DNA]</scope>
    <source>
        <strain evidence="3">NCB100</strain>
    </source>
</reference>
<proteinExistence type="predicted"/>
<dbReference type="Proteomes" id="UP000070587">
    <property type="component" value="Chromosome"/>
</dbReference>
<reference evidence="2 3" key="2">
    <citation type="journal article" date="2016" name="Int. J. Syst. Evol. Microbiol.">
        <title>Pyrococcus kukulkanii sp. nov., a hyperthermophilic, piezophilic archaeon isolated from a deep-sea hydrothermal vent.</title>
        <authorList>
            <person name="Callac N."/>
            <person name="Oger P."/>
            <person name="Lesongeur F."/>
            <person name="Rattray J.E."/>
            <person name="Vannier P."/>
            <person name="Michoud G."/>
            <person name="Beauverger M."/>
            <person name="Gayet N."/>
            <person name="Rouxel O."/>
            <person name="Jebbar M."/>
            <person name="Godfroy A."/>
        </authorList>
    </citation>
    <scope>NUCLEOTIDE SEQUENCE [LARGE SCALE GENOMIC DNA]</scope>
    <source>
        <strain evidence="2 3">NCB100</strain>
    </source>
</reference>
<organism evidence="2 3">
    <name type="scientific">Pyrococcus kukulkanii</name>
    <dbReference type="NCBI Taxonomy" id="1609559"/>
    <lineage>
        <taxon>Archaea</taxon>
        <taxon>Methanobacteriati</taxon>
        <taxon>Methanobacteriota</taxon>
        <taxon>Thermococci</taxon>
        <taxon>Thermococcales</taxon>
        <taxon>Thermococcaceae</taxon>
        <taxon>Pyrococcus</taxon>
    </lineage>
</organism>
<dbReference type="PATRIC" id="fig|1609559.3.peg.1962"/>
<evidence type="ECO:0000313" key="2">
    <source>
        <dbReference type="EMBL" id="AMM54690.1"/>
    </source>
</evidence>
<evidence type="ECO:0000256" key="1">
    <source>
        <dbReference type="SAM" id="Phobius"/>
    </source>
</evidence>